<evidence type="ECO:0008006" key="3">
    <source>
        <dbReference type="Google" id="ProtNLM"/>
    </source>
</evidence>
<proteinExistence type="predicted"/>
<comment type="caution">
    <text evidence="1">The sequence shown here is derived from an EMBL/GenBank/DDBJ whole genome shotgun (WGS) entry which is preliminary data.</text>
</comment>
<protein>
    <recommendedName>
        <fullName evidence="3">Secreted protein</fullName>
    </recommendedName>
</protein>
<evidence type="ECO:0000313" key="2">
    <source>
        <dbReference type="Proteomes" id="UP001627154"/>
    </source>
</evidence>
<dbReference type="AlphaFoldDB" id="A0ABD2WBJ4"/>
<organism evidence="1 2">
    <name type="scientific">Trichogramma kaykai</name>
    <dbReference type="NCBI Taxonomy" id="54128"/>
    <lineage>
        <taxon>Eukaryota</taxon>
        <taxon>Metazoa</taxon>
        <taxon>Ecdysozoa</taxon>
        <taxon>Arthropoda</taxon>
        <taxon>Hexapoda</taxon>
        <taxon>Insecta</taxon>
        <taxon>Pterygota</taxon>
        <taxon>Neoptera</taxon>
        <taxon>Endopterygota</taxon>
        <taxon>Hymenoptera</taxon>
        <taxon>Apocrita</taxon>
        <taxon>Proctotrupomorpha</taxon>
        <taxon>Chalcidoidea</taxon>
        <taxon>Trichogrammatidae</taxon>
        <taxon>Trichogramma</taxon>
    </lineage>
</organism>
<dbReference type="EMBL" id="JBJJXI010000117">
    <property type="protein sequence ID" value="KAL3390449.1"/>
    <property type="molecule type" value="Genomic_DNA"/>
</dbReference>
<sequence>MRRTCTLCFFYLGKQNKSLRRLLHTLFFATPRAYNNAALFFFPLLLFSSCLPYNSSSTTASEYIYTRGRGKKKESSKQQVAI</sequence>
<dbReference type="Proteomes" id="UP001627154">
    <property type="component" value="Unassembled WGS sequence"/>
</dbReference>
<gene>
    <name evidence="1" type="ORF">TKK_014611</name>
</gene>
<accession>A0ABD2WBJ4</accession>
<evidence type="ECO:0000313" key="1">
    <source>
        <dbReference type="EMBL" id="KAL3390449.1"/>
    </source>
</evidence>
<reference evidence="1 2" key="1">
    <citation type="journal article" date="2024" name="bioRxiv">
        <title>A reference genome for Trichogramma kaykai: A tiny desert-dwelling parasitoid wasp with competing sex-ratio distorters.</title>
        <authorList>
            <person name="Culotta J."/>
            <person name="Lindsey A.R."/>
        </authorList>
    </citation>
    <scope>NUCLEOTIDE SEQUENCE [LARGE SCALE GENOMIC DNA]</scope>
    <source>
        <strain evidence="1 2">KSX58</strain>
    </source>
</reference>
<name>A0ABD2WBJ4_9HYME</name>
<keyword evidence="2" id="KW-1185">Reference proteome</keyword>